<dbReference type="SUPFAM" id="SSF158472">
    <property type="entry name" value="HAMP domain-like"/>
    <property type="match status" value="1"/>
</dbReference>
<dbReference type="EC" id="2.7.13.3" evidence="3"/>
<keyword evidence="14" id="KW-0067">ATP-binding</keyword>
<dbReference type="CDD" id="cd06225">
    <property type="entry name" value="HAMP"/>
    <property type="match status" value="1"/>
</dbReference>
<keyword evidence="7" id="KW-0418">Kinase</keyword>
<dbReference type="EMBL" id="JBHSON010000020">
    <property type="protein sequence ID" value="MFC5747267.1"/>
    <property type="molecule type" value="Genomic_DNA"/>
</dbReference>
<dbReference type="CDD" id="cd00082">
    <property type="entry name" value="HisKA"/>
    <property type="match status" value="1"/>
</dbReference>
<dbReference type="Pfam" id="PF00672">
    <property type="entry name" value="HAMP"/>
    <property type="match status" value="1"/>
</dbReference>
<dbReference type="Pfam" id="PF00512">
    <property type="entry name" value="HisKA"/>
    <property type="match status" value="1"/>
</dbReference>
<evidence type="ECO:0000313" key="14">
    <source>
        <dbReference type="EMBL" id="MFC5747267.1"/>
    </source>
</evidence>
<evidence type="ECO:0000256" key="8">
    <source>
        <dbReference type="ARBA" id="ARBA00022989"/>
    </source>
</evidence>
<evidence type="ECO:0000259" key="12">
    <source>
        <dbReference type="PROSITE" id="PS50109"/>
    </source>
</evidence>
<dbReference type="RefSeq" id="WP_378282882.1">
    <property type="nucleotide sequence ID" value="NZ_JBHSON010000020.1"/>
</dbReference>
<organism evidence="14 15">
    <name type="scientific">Actinomadura rugatobispora</name>
    <dbReference type="NCBI Taxonomy" id="1994"/>
    <lineage>
        <taxon>Bacteria</taxon>
        <taxon>Bacillati</taxon>
        <taxon>Actinomycetota</taxon>
        <taxon>Actinomycetes</taxon>
        <taxon>Streptosporangiales</taxon>
        <taxon>Thermomonosporaceae</taxon>
        <taxon>Actinomadura</taxon>
    </lineage>
</organism>
<dbReference type="SUPFAM" id="SSF47384">
    <property type="entry name" value="Homodimeric domain of signal transducing histidine kinase"/>
    <property type="match status" value="1"/>
</dbReference>
<dbReference type="SMART" id="SM00388">
    <property type="entry name" value="HisKA"/>
    <property type="match status" value="1"/>
</dbReference>
<name>A0ABW0ZY07_9ACTN</name>
<reference evidence="15" key="1">
    <citation type="journal article" date="2019" name="Int. J. Syst. Evol. Microbiol.">
        <title>The Global Catalogue of Microorganisms (GCM) 10K type strain sequencing project: providing services to taxonomists for standard genome sequencing and annotation.</title>
        <authorList>
            <consortium name="The Broad Institute Genomics Platform"/>
            <consortium name="The Broad Institute Genome Sequencing Center for Infectious Disease"/>
            <person name="Wu L."/>
            <person name="Ma J."/>
        </authorList>
    </citation>
    <scope>NUCLEOTIDE SEQUENCE [LARGE SCALE GENOMIC DNA]</scope>
    <source>
        <strain evidence="15">KCTC 42087</strain>
    </source>
</reference>
<keyword evidence="5" id="KW-0808">Transferase</keyword>
<keyword evidence="8 11" id="KW-1133">Transmembrane helix</keyword>
<evidence type="ECO:0000256" key="11">
    <source>
        <dbReference type="SAM" id="Phobius"/>
    </source>
</evidence>
<dbReference type="InterPro" id="IPR003660">
    <property type="entry name" value="HAMP_dom"/>
</dbReference>
<dbReference type="SMART" id="SM00304">
    <property type="entry name" value="HAMP"/>
    <property type="match status" value="1"/>
</dbReference>
<dbReference type="InterPro" id="IPR036097">
    <property type="entry name" value="HisK_dim/P_sf"/>
</dbReference>
<evidence type="ECO:0000256" key="4">
    <source>
        <dbReference type="ARBA" id="ARBA00022553"/>
    </source>
</evidence>
<keyword evidence="9" id="KW-0902">Two-component regulatory system</keyword>
<gene>
    <name evidence="14" type="ORF">ACFPZN_16690</name>
</gene>
<accession>A0ABW0ZY07</accession>
<evidence type="ECO:0000256" key="9">
    <source>
        <dbReference type="ARBA" id="ARBA00023012"/>
    </source>
</evidence>
<evidence type="ECO:0000256" key="3">
    <source>
        <dbReference type="ARBA" id="ARBA00012438"/>
    </source>
</evidence>
<keyword evidence="14" id="KW-0547">Nucleotide-binding</keyword>
<dbReference type="CDD" id="cd00075">
    <property type="entry name" value="HATPase"/>
    <property type="match status" value="1"/>
</dbReference>
<dbReference type="InterPro" id="IPR036890">
    <property type="entry name" value="HATPase_C_sf"/>
</dbReference>
<dbReference type="Gene3D" id="1.10.287.130">
    <property type="match status" value="1"/>
</dbReference>
<protein>
    <recommendedName>
        <fullName evidence="3">histidine kinase</fullName>
        <ecNumber evidence="3">2.7.13.3</ecNumber>
    </recommendedName>
</protein>
<keyword evidence="15" id="KW-1185">Reference proteome</keyword>
<evidence type="ECO:0000313" key="15">
    <source>
        <dbReference type="Proteomes" id="UP001596074"/>
    </source>
</evidence>
<dbReference type="Proteomes" id="UP001596074">
    <property type="component" value="Unassembled WGS sequence"/>
</dbReference>
<comment type="catalytic activity">
    <reaction evidence="1">
        <text>ATP + protein L-histidine = ADP + protein N-phospho-L-histidine.</text>
        <dbReference type="EC" id="2.7.13.3"/>
    </reaction>
</comment>
<proteinExistence type="predicted"/>
<feature type="domain" description="HAMP" evidence="13">
    <location>
        <begin position="181"/>
        <end position="234"/>
    </location>
</feature>
<keyword evidence="10 11" id="KW-0472">Membrane</keyword>
<dbReference type="InterPro" id="IPR003594">
    <property type="entry name" value="HATPase_dom"/>
</dbReference>
<evidence type="ECO:0000256" key="2">
    <source>
        <dbReference type="ARBA" id="ARBA00004236"/>
    </source>
</evidence>
<dbReference type="PROSITE" id="PS50109">
    <property type="entry name" value="HIS_KIN"/>
    <property type="match status" value="1"/>
</dbReference>
<feature type="transmembrane region" description="Helical" evidence="11">
    <location>
        <begin position="156"/>
        <end position="176"/>
    </location>
</feature>
<comment type="caution">
    <text evidence="14">The sequence shown here is derived from an EMBL/GenBank/DDBJ whole genome shotgun (WGS) entry which is preliminary data.</text>
</comment>
<evidence type="ECO:0000256" key="10">
    <source>
        <dbReference type="ARBA" id="ARBA00023136"/>
    </source>
</evidence>
<dbReference type="InterPro" id="IPR005467">
    <property type="entry name" value="His_kinase_dom"/>
</dbReference>
<keyword evidence="4" id="KW-0597">Phosphoprotein</keyword>
<evidence type="ECO:0000256" key="5">
    <source>
        <dbReference type="ARBA" id="ARBA00022679"/>
    </source>
</evidence>
<dbReference type="PRINTS" id="PR00344">
    <property type="entry name" value="BCTRLSENSOR"/>
</dbReference>
<dbReference type="GO" id="GO:0005524">
    <property type="term" value="F:ATP binding"/>
    <property type="evidence" value="ECO:0007669"/>
    <property type="project" value="UniProtKB-KW"/>
</dbReference>
<dbReference type="Gene3D" id="6.10.340.10">
    <property type="match status" value="1"/>
</dbReference>
<keyword evidence="6 11" id="KW-0812">Transmembrane</keyword>
<evidence type="ECO:0000256" key="1">
    <source>
        <dbReference type="ARBA" id="ARBA00000085"/>
    </source>
</evidence>
<dbReference type="Gene3D" id="3.30.565.10">
    <property type="entry name" value="Histidine kinase-like ATPase, C-terminal domain"/>
    <property type="match status" value="1"/>
</dbReference>
<feature type="domain" description="Histidine kinase" evidence="12">
    <location>
        <begin position="242"/>
        <end position="447"/>
    </location>
</feature>
<evidence type="ECO:0000259" key="13">
    <source>
        <dbReference type="PROSITE" id="PS50885"/>
    </source>
</evidence>
<evidence type="ECO:0000256" key="7">
    <source>
        <dbReference type="ARBA" id="ARBA00022777"/>
    </source>
</evidence>
<dbReference type="InterPro" id="IPR050428">
    <property type="entry name" value="TCS_sensor_his_kinase"/>
</dbReference>
<dbReference type="PROSITE" id="PS50885">
    <property type="entry name" value="HAMP"/>
    <property type="match status" value="1"/>
</dbReference>
<dbReference type="SUPFAM" id="SSF55874">
    <property type="entry name" value="ATPase domain of HSP90 chaperone/DNA topoisomerase II/histidine kinase"/>
    <property type="match status" value="1"/>
</dbReference>
<dbReference type="SMART" id="SM00387">
    <property type="entry name" value="HATPase_c"/>
    <property type="match status" value="1"/>
</dbReference>
<dbReference type="PANTHER" id="PTHR45436:SF5">
    <property type="entry name" value="SENSOR HISTIDINE KINASE TRCS"/>
    <property type="match status" value="1"/>
</dbReference>
<dbReference type="PANTHER" id="PTHR45436">
    <property type="entry name" value="SENSOR HISTIDINE KINASE YKOH"/>
    <property type="match status" value="1"/>
</dbReference>
<dbReference type="InterPro" id="IPR004358">
    <property type="entry name" value="Sig_transdc_His_kin-like_C"/>
</dbReference>
<dbReference type="InterPro" id="IPR003661">
    <property type="entry name" value="HisK_dim/P_dom"/>
</dbReference>
<evidence type="ECO:0000256" key="6">
    <source>
        <dbReference type="ARBA" id="ARBA00022692"/>
    </source>
</evidence>
<dbReference type="Pfam" id="PF02518">
    <property type="entry name" value="HATPase_c"/>
    <property type="match status" value="1"/>
</dbReference>
<comment type="subcellular location">
    <subcellularLocation>
        <location evidence="2">Cell membrane</location>
    </subcellularLocation>
</comment>
<sequence length="459" mass="48428">MRRRLVTTFAALIALVIAGLAIPLGLAYSSHRTGRLLLDRRADATRFAELADQAVREGDLSGLTAEITRYAELYGAAVRVRGRDGAVLAEAGAMPGDDRTATRLALSGRTTEDLPAVTPFGPGTVMIAEPAGRDAQLSGAVLLRVPTGHARRDVGLVWGALALGALAALACSTLAARGLARWILRPVTELDRTTGAIAEGHMEARASPDVGPSELRRLKERFNAMADAVSAALERQRAFVADASHELRTPLTVLSLRLENLQPHLEAAGAAEYEEALAEVDRLAALVEDLLALARVEAGAVVRDVEVVGELRPRLEGWREVFAARGLALETSLPETAHVTAVPDAAARIADIALDNAHKFVPKGGTVTVRLDGRVLRISDDGPGLPEAERREALGRFWRSGEHANVPGSGLGLAIAAELAGRSGGTLELLPNRPRGLVVRLTLPGGPNGDHGHGRDAQP</sequence>